<feature type="transmembrane region" description="Helical" evidence="1">
    <location>
        <begin position="12"/>
        <end position="30"/>
    </location>
</feature>
<evidence type="ECO:0000313" key="3">
    <source>
        <dbReference type="EMBL" id="NAS14451.1"/>
    </source>
</evidence>
<organism evidence="3 4">
    <name type="scientific">Poritiphilus flavus</name>
    <dbReference type="NCBI Taxonomy" id="2697053"/>
    <lineage>
        <taxon>Bacteria</taxon>
        <taxon>Pseudomonadati</taxon>
        <taxon>Bacteroidota</taxon>
        <taxon>Flavobacteriia</taxon>
        <taxon>Flavobacteriales</taxon>
        <taxon>Flavobacteriaceae</taxon>
        <taxon>Poritiphilus</taxon>
    </lineage>
</organism>
<dbReference type="InterPro" id="IPR052336">
    <property type="entry name" value="MlaD_Phospholipid_Transporter"/>
</dbReference>
<sequence>MERTAAEKLRLGVLVILGTITFIVAVYLIGNRQNMFGNTLTVTTVFKNVNGLQKGNNVRYAGIDVGTVKAIEMVNDTTINVHMLIDEKMKAHIKTNAVATIGSDGLVGSMIVNVVPGVGEAPFVSAGDKIASYSRIGAEDMLSTLNVTNQNAALLTSDLLRVTESLNNGEGTLGKLLNDKEMAANLEQTIYNLKSASSKANNTLAELQTVIEQMGKGENVAGVLFADSLSTVKMKDVITNLEVSSRSMSSLVQRLDSAVVHLVAEDGVVNYLSRDTVLVGNLKRTMKNIEEGTASFNENMEALKHSFLTRRYFKKMEKEQARN</sequence>
<comment type="caution">
    <text evidence="3">The sequence shown here is derived from an EMBL/GenBank/DDBJ whole genome shotgun (WGS) entry which is preliminary data.</text>
</comment>
<keyword evidence="1" id="KW-0812">Transmembrane</keyword>
<dbReference type="PANTHER" id="PTHR33371">
    <property type="entry name" value="INTERMEMBRANE PHOSPHOLIPID TRANSPORT SYSTEM BINDING PROTEIN MLAD-RELATED"/>
    <property type="match status" value="1"/>
</dbReference>
<reference evidence="3 4" key="1">
    <citation type="submission" date="2020-01" db="EMBL/GenBank/DDBJ databases">
        <title>Bacteria diversity of Porities sp.</title>
        <authorList>
            <person name="Wang G."/>
        </authorList>
    </citation>
    <scope>NUCLEOTIDE SEQUENCE [LARGE SCALE GENOMIC DNA]</scope>
    <source>
        <strain evidence="3 4">R33</strain>
    </source>
</reference>
<accession>A0A6L9EI80</accession>
<proteinExistence type="predicted"/>
<keyword evidence="4" id="KW-1185">Reference proteome</keyword>
<dbReference type="AlphaFoldDB" id="A0A6L9EI80"/>
<dbReference type="PANTHER" id="PTHR33371:SF4">
    <property type="entry name" value="INTERMEMBRANE PHOSPHOLIPID TRANSPORT SYSTEM BINDING PROTEIN MLAD"/>
    <property type="match status" value="1"/>
</dbReference>
<dbReference type="EMBL" id="WXYO01000011">
    <property type="protein sequence ID" value="NAS14451.1"/>
    <property type="molecule type" value="Genomic_DNA"/>
</dbReference>
<gene>
    <name evidence="3" type="ORF">GTQ38_20740</name>
</gene>
<dbReference type="Proteomes" id="UP000475249">
    <property type="component" value="Unassembled WGS sequence"/>
</dbReference>
<feature type="domain" description="Mce/MlaD" evidence="2">
    <location>
        <begin position="39"/>
        <end position="117"/>
    </location>
</feature>
<dbReference type="Pfam" id="PF02470">
    <property type="entry name" value="MlaD"/>
    <property type="match status" value="1"/>
</dbReference>
<evidence type="ECO:0000256" key="1">
    <source>
        <dbReference type="SAM" id="Phobius"/>
    </source>
</evidence>
<keyword evidence="1" id="KW-0472">Membrane</keyword>
<evidence type="ECO:0000259" key="2">
    <source>
        <dbReference type="Pfam" id="PF02470"/>
    </source>
</evidence>
<name>A0A6L9EI80_9FLAO</name>
<protein>
    <submittedName>
        <fullName evidence="3">MCE family protein</fullName>
    </submittedName>
</protein>
<dbReference type="InterPro" id="IPR003399">
    <property type="entry name" value="Mce/MlaD"/>
</dbReference>
<dbReference type="RefSeq" id="WP_161437499.1">
    <property type="nucleotide sequence ID" value="NZ_WXYO01000011.1"/>
</dbReference>
<keyword evidence="1" id="KW-1133">Transmembrane helix</keyword>
<evidence type="ECO:0000313" key="4">
    <source>
        <dbReference type="Proteomes" id="UP000475249"/>
    </source>
</evidence>